<accession>A0A168EK44</accession>
<evidence type="ECO:0000313" key="3">
    <source>
        <dbReference type="Proteomes" id="UP000078544"/>
    </source>
</evidence>
<protein>
    <submittedName>
        <fullName evidence="2">Uncharacterized protein</fullName>
    </submittedName>
</protein>
<dbReference type="Proteomes" id="UP000078544">
    <property type="component" value="Unassembled WGS sequence"/>
</dbReference>
<feature type="signal peptide" evidence="1">
    <location>
        <begin position="1"/>
        <end position="21"/>
    </location>
</feature>
<dbReference type="OrthoDB" id="4919657at2759"/>
<name>A0A168EK44_9HYPO</name>
<gene>
    <name evidence="2" type="ORF">AAL_02430</name>
</gene>
<feature type="chain" id="PRO_5007896514" evidence="1">
    <location>
        <begin position="22"/>
        <end position="445"/>
    </location>
</feature>
<evidence type="ECO:0000256" key="1">
    <source>
        <dbReference type="SAM" id="SignalP"/>
    </source>
</evidence>
<comment type="caution">
    <text evidence="2">The sequence shown here is derived from an EMBL/GenBank/DDBJ whole genome shotgun (WGS) entry which is preliminary data.</text>
</comment>
<proteinExistence type="predicted"/>
<keyword evidence="1" id="KW-0732">Signal</keyword>
<dbReference type="STRING" id="1081109.A0A168EK44"/>
<organism evidence="2 3">
    <name type="scientific">Moelleriella libera RCEF 2490</name>
    <dbReference type="NCBI Taxonomy" id="1081109"/>
    <lineage>
        <taxon>Eukaryota</taxon>
        <taxon>Fungi</taxon>
        <taxon>Dikarya</taxon>
        <taxon>Ascomycota</taxon>
        <taxon>Pezizomycotina</taxon>
        <taxon>Sordariomycetes</taxon>
        <taxon>Hypocreomycetidae</taxon>
        <taxon>Hypocreales</taxon>
        <taxon>Clavicipitaceae</taxon>
        <taxon>Moelleriella</taxon>
    </lineage>
</organism>
<sequence length="445" mass="49831">MLLSLLPSGLLLAGIAETIAAQAAPEGKPVRKWLEGGRCFESTEECMGTPDWCSHSVHYIKQNYKTEEDCFRDREAKSPWQYGQGQPTGTDVLCARIQNADIRNKCFRAFTQAKASWLEPNSPGCLRPGWSEDERCVGTAIFCASDKRKKAYGSQDGCLSYRENRDSKHGGERKYPFLLPDIKRCHGDQQEDCIGTEAFCMAQGPEAGLRCLESREKPPFLQPESPRCGEQGVSDFAEPCVGTKAWCRGESRIRQYGSEETCIKTRESGTGKLPWLEPADPCAGGTGNDTEACVGTERQCRANPSCFEGRELGPFLLASESDCASNKDTEKCIGTWKWCDGKWKSLQYGDAHDCFMKRAFDLRQFNQEVERTFKPLYQDIISRGSGNVTFAALLRSQVLAQEDTKNLTAEVHRSVKAYVEELGKREKDYGQAVEEYMKRVVNDVK</sequence>
<dbReference type="AlphaFoldDB" id="A0A168EK44"/>
<keyword evidence="3" id="KW-1185">Reference proteome</keyword>
<dbReference type="EMBL" id="AZGY01000004">
    <property type="protein sequence ID" value="KZZ98879.1"/>
    <property type="molecule type" value="Genomic_DNA"/>
</dbReference>
<evidence type="ECO:0000313" key="2">
    <source>
        <dbReference type="EMBL" id="KZZ98879.1"/>
    </source>
</evidence>
<reference evidence="2 3" key="1">
    <citation type="journal article" date="2016" name="Genome Biol. Evol.">
        <title>Divergent and convergent evolution of fungal pathogenicity.</title>
        <authorList>
            <person name="Shang Y."/>
            <person name="Xiao G."/>
            <person name="Zheng P."/>
            <person name="Cen K."/>
            <person name="Zhan S."/>
            <person name="Wang C."/>
        </authorList>
    </citation>
    <scope>NUCLEOTIDE SEQUENCE [LARGE SCALE GENOMIC DNA]</scope>
    <source>
        <strain evidence="2 3">RCEF 2490</strain>
    </source>
</reference>